<protein>
    <submittedName>
        <fullName evidence="1">Uncharacterized protein</fullName>
    </submittedName>
</protein>
<proteinExistence type="predicted"/>
<name>A0A6A3CRY9_HIBSY</name>
<sequence>MMEGESPRLLPEHIKCPPGTVLIKRTTKDLIMANKLEALGLNYPSTSHLHQAPAKSGHAIATLHYYRHNFGARTIMNVWRPKTLSDQASLASLWISNGPLNNLKLFKLVGELIHCFFGATTPGYMPDGLWIIIKLQAALIISVQDLYKFTVKSLGLVINHIYVYNDRLRLVSSLPACYEAVVSHGAAPNSIDLYYGGPGQCKI</sequence>
<comment type="caution">
    <text evidence="1">The sequence shown here is derived from an EMBL/GenBank/DDBJ whole genome shotgun (WGS) entry which is preliminary data.</text>
</comment>
<reference evidence="1" key="1">
    <citation type="submission" date="2019-09" db="EMBL/GenBank/DDBJ databases">
        <title>Draft genome information of white flower Hibiscus syriacus.</title>
        <authorList>
            <person name="Kim Y.-M."/>
        </authorList>
    </citation>
    <scope>NUCLEOTIDE SEQUENCE [LARGE SCALE GENOMIC DNA]</scope>
    <source>
        <strain evidence="1">YM2019G1</strain>
    </source>
</reference>
<dbReference type="AlphaFoldDB" id="A0A6A3CRY9"/>
<accession>A0A6A3CRY9</accession>
<keyword evidence="2" id="KW-1185">Reference proteome</keyword>
<dbReference type="Proteomes" id="UP000436088">
    <property type="component" value="Unassembled WGS sequence"/>
</dbReference>
<evidence type="ECO:0000313" key="2">
    <source>
        <dbReference type="Proteomes" id="UP000436088"/>
    </source>
</evidence>
<evidence type="ECO:0000313" key="1">
    <source>
        <dbReference type="EMBL" id="KAE8732315.1"/>
    </source>
</evidence>
<gene>
    <name evidence="1" type="ORF">F3Y22_tig00002237pilonHSYRG01647</name>
</gene>
<organism evidence="1 2">
    <name type="scientific">Hibiscus syriacus</name>
    <name type="common">Rose of Sharon</name>
    <dbReference type="NCBI Taxonomy" id="106335"/>
    <lineage>
        <taxon>Eukaryota</taxon>
        <taxon>Viridiplantae</taxon>
        <taxon>Streptophyta</taxon>
        <taxon>Embryophyta</taxon>
        <taxon>Tracheophyta</taxon>
        <taxon>Spermatophyta</taxon>
        <taxon>Magnoliopsida</taxon>
        <taxon>eudicotyledons</taxon>
        <taxon>Gunneridae</taxon>
        <taxon>Pentapetalae</taxon>
        <taxon>rosids</taxon>
        <taxon>malvids</taxon>
        <taxon>Malvales</taxon>
        <taxon>Malvaceae</taxon>
        <taxon>Malvoideae</taxon>
        <taxon>Hibiscus</taxon>
    </lineage>
</organism>
<dbReference type="EMBL" id="VEPZ02000167">
    <property type="protein sequence ID" value="KAE8732315.1"/>
    <property type="molecule type" value="Genomic_DNA"/>
</dbReference>